<dbReference type="RefSeq" id="YP_009206996.1">
    <property type="nucleotide sequence ID" value="NC_028890.1"/>
</dbReference>
<dbReference type="Proteomes" id="UP000204602">
    <property type="component" value="Segment"/>
</dbReference>
<dbReference type="EMBL" id="KT224359">
    <property type="protein sequence ID" value="ALA13214.1"/>
    <property type="molecule type" value="Genomic_DNA"/>
</dbReference>
<reference evidence="1 2" key="1">
    <citation type="journal article" date="2015" name="Genome Announc.">
        <title>Complete Genome Sequence of Bacillus cereus Group Phage TsarBomba.</title>
        <authorList>
            <person name="Erill I."/>
            <person name="Caruso S.M."/>
        </authorList>
    </citation>
    <scope>NUCLEOTIDE SEQUENCE [LARGE SCALE GENOMIC DNA]</scope>
</reference>
<dbReference type="OrthoDB" id="35743at10239"/>
<dbReference type="GeneID" id="26633444"/>
<evidence type="ECO:0000313" key="1">
    <source>
        <dbReference type="EMBL" id="ALA13214.1"/>
    </source>
</evidence>
<sequence>MIRVVFEYLKDGELTEVQKTIPCIPNPGHKVQTTGKTYRVLEVLHKVDFNRVLVKMEEID</sequence>
<dbReference type="KEGG" id="vg:26633444"/>
<evidence type="ECO:0000313" key="2">
    <source>
        <dbReference type="Proteomes" id="UP000204602"/>
    </source>
</evidence>
<gene>
    <name evidence="1" type="ORF">TSARBOMBA_181</name>
</gene>
<proteinExistence type="predicted"/>
<organism evidence="1 2">
    <name type="scientific">Bacillus phage TsarBomba</name>
    <dbReference type="NCBI Taxonomy" id="1690456"/>
    <lineage>
        <taxon>Viruses</taxon>
        <taxon>Duplodnaviria</taxon>
        <taxon>Heunggongvirae</taxon>
        <taxon>Uroviricota</taxon>
        <taxon>Caudoviricetes</taxon>
        <taxon>Herelleviridae</taxon>
        <taxon>Bastillevirinae</taxon>
        <taxon>Tsarbombavirus</taxon>
        <taxon>Tsarbombavirus tsarbomba</taxon>
    </lineage>
</organism>
<protein>
    <submittedName>
        <fullName evidence="1">Uncharacterized protein</fullName>
    </submittedName>
</protein>
<accession>A0A0K2D064</accession>
<keyword evidence="2" id="KW-1185">Reference proteome</keyword>
<name>A0A0K2D064_9CAUD</name>